<dbReference type="GO" id="GO:0008514">
    <property type="term" value="F:organic anion transmembrane transporter activity"/>
    <property type="evidence" value="ECO:0007669"/>
    <property type="project" value="UniProtKB-ARBA"/>
</dbReference>
<dbReference type="Pfam" id="PF00939">
    <property type="entry name" value="Na_sulph_symp"/>
    <property type="match status" value="1"/>
</dbReference>
<dbReference type="PANTHER" id="PTHR10283:SF82">
    <property type="entry name" value="SOLUTE CARRIER FAMILY 13 MEMBER 2"/>
    <property type="match status" value="1"/>
</dbReference>
<dbReference type="AlphaFoldDB" id="A0A1I2BBM4"/>
<feature type="transmembrane region" description="Helical" evidence="9">
    <location>
        <begin position="433"/>
        <end position="456"/>
    </location>
</feature>
<organism evidence="10 11">
    <name type="scientific">Alteribacillus iranensis</name>
    <dbReference type="NCBI Taxonomy" id="930128"/>
    <lineage>
        <taxon>Bacteria</taxon>
        <taxon>Bacillati</taxon>
        <taxon>Bacillota</taxon>
        <taxon>Bacilli</taxon>
        <taxon>Bacillales</taxon>
        <taxon>Bacillaceae</taxon>
        <taxon>Alteribacillus</taxon>
    </lineage>
</organism>
<evidence type="ECO:0000256" key="4">
    <source>
        <dbReference type="ARBA" id="ARBA00022692"/>
    </source>
</evidence>
<feature type="transmembrane region" description="Helical" evidence="9">
    <location>
        <begin position="52"/>
        <end position="70"/>
    </location>
</feature>
<keyword evidence="4 9" id="KW-0812">Transmembrane</keyword>
<dbReference type="Proteomes" id="UP000199516">
    <property type="component" value="Unassembled WGS sequence"/>
</dbReference>
<dbReference type="OrthoDB" id="2339361at2"/>
<evidence type="ECO:0000256" key="9">
    <source>
        <dbReference type="SAM" id="Phobius"/>
    </source>
</evidence>
<dbReference type="RefSeq" id="WP_091658429.1">
    <property type="nucleotide sequence ID" value="NZ_FONT01000002.1"/>
</dbReference>
<proteinExistence type="inferred from homology"/>
<comment type="similarity">
    <text evidence="2">Belongs to the SLC13A/DASS transporter (TC 2.A.47) family. NADC subfamily.</text>
</comment>
<dbReference type="GO" id="GO:0005886">
    <property type="term" value="C:plasma membrane"/>
    <property type="evidence" value="ECO:0007669"/>
    <property type="project" value="TreeGrafter"/>
</dbReference>
<keyword evidence="7 9" id="KW-0472">Membrane</keyword>
<name>A0A1I2BBM4_9BACI</name>
<protein>
    <recommendedName>
        <fullName evidence="3">Sodium-dependent dicarboxylate transporter SdcS</fullName>
    </recommendedName>
    <alternativeName>
        <fullName evidence="8">Na(+)/dicarboxylate symporter</fullName>
    </alternativeName>
</protein>
<gene>
    <name evidence="10" type="ORF">SAMN05192532_102207</name>
</gene>
<evidence type="ECO:0000256" key="6">
    <source>
        <dbReference type="ARBA" id="ARBA00022989"/>
    </source>
</evidence>
<evidence type="ECO:0000256" key="7">
    <source>
        <dbReference type="ARBA" id="ARBA00023136"/>
    </source>
</evidence>
<feature type="transmembrane region" description="Helical" evidence="9">
    <location>
        <begin position="168"/>
        <end position="194"/>
    </location>
</feature>
<evidence type="ECO:0000313" key="11">
    <source>
        <dbReference type="Proteomes" id="UP000199516"/>
    </source>
</evidence>
<dbReference type="PANTHER" id="PTHR10283">
    <property type="entry name" value="SOLUTE CARRIER FAMILY 13 MEMBER"/>
    <property type="match status" value="1"/>
</dbReference>
<evidence type="ECO:0000256" key="3">
    <source>
        <dbReference type="ARBA" id="ARBA00020150"/>
    </source>
</evidence>
<feature type="transmembrane region" description="Helical" evidence="9">
    <location>
        <begin position="353"/>
        <end position="381"/>
    </location>
</feature>
<dbReference type="GO" id="GO:1905039">
    <property type="term" value="P:carboxylic acid transmembrane transport"/>
    <property type="evidence" value="ECO:0007669"/>
    <property type="project" value="UniProtKB-ARBA"/>
</dbReference>
<evidence type="ECO:0000256" key="2">
    <source>
        <dbReference type="ARBA" id="ARBA00006772"/>
    </source>
</evidence>
<keyword evidence="5" id="KW-0769">Symport</keyword>
<dbReference type="GO" id="GO:0015293">
    <property type="term" value="F:symporter activity"/>
    <property type="evidence" value="ECO:0007669"/>
    <property type="project" value="UniProtKB-KW"/>
</dbReference>
<keyword evidence="5" id="KW-0813">Transport</keyword>
<dbReference type="InterPro" id="IPR001898">
    <property type="entry name" value="SLC13A/DASS"/>
</dbReference>
<feature type="transmembrane region" description="Helical" evidence="9">
    <location>
        <begin position="17"/>
        <end position="40"/>
    </location>
</feature>
<sequence length="464" mass="50901">MKCLVNSRSLFYILNSLSWLLIFIVPTHHALMLIVLIFALSGWALGVWPQPIISLIILIYLEIVGIKTFSEGLQGYAQPFVWLLVATYIIASGFETTGLGRRIALHILSFVKGNITACVFVVIVTLMVLGIIIPTGAGRIAMILPVCTGLIEVVKVNNNGQSFSKSVLLAVTLSSTVMSFALITGSSSSIYAASTIELITGFKWTYLYWIIVHAPLTIVGLMSIWIILVKKYPMKQAGWGSGKLYIIEKLAEIGKISVQEKKLSILSAFMLIGWMTEPLHGYTVPVTAMFVGIISCLPKVGVQSWKDASQAIHWDVIILFGSAYALADAFQSNGTADWIAKGLLHFLPENSPLLAAIVMILLVSLFRLGFANMLGITAVFLPLSISVAQTLSINPIWLAQIVFITCSMGYFLPTQSPSNLMTYSLGIYSIHDLFTSGFFLFLIMIPSLLIIAYFYWPLLGIVPN</sequence>
<reference evidence="10 11" key="1">
    <citation type="submission" date="2016-10" db="EMBL/GenBank/DDBJ databases">
        <authorList>
            <person name="de Groot N.N."/>
        </authorList>
    </citation>
    <scope>NUCLEOTIDE SEQUENCE [LARGE SCALE GENOMIC DNA]</scope>
    <source>
        <strain evidence="10 11">DSM 23995</strain>
    </source>
</reference>
<dbReference type="STRING" id="930128.SAMN05192532_102207"/>
<keyword evidence="6 9" id="KW-1133">Transmembrane helix</keyword>
<feature type="transmembrane region" description="Helical" evidence="9">
    <location>
        <begin position="76"/>
        <end position="94"/>
    </location>
</feature>
<evidence type="ECO:0000256" key="1">
    <source>
        <dbReference type="ARBA" id="ARBA00004141"/>
    </source>
</evidence>
<feature type="transmembrane region" description="Helical" evidence="9">
    <location>
        <begin position="139"/>
        <end position="156"/>
    </location>
</feature>
<evidence type="ECO:0000256" key="8">
    <source>
        <dbReference type="ARBA" id="ARBA00031174"/>
    </source>
</evidence>
<comment type="subcellular location">
    <subcellularLocation>
        <location evidence="1">Membrane</location>
        <topology evidence="1">Multi-pass membrane protein</topology>
    </subcellularLocation>
</comment>
<feature type="transmembrane region" description="Helical" evidence="9">
    <location>
        <begin position="393"/>
        <end position="412"/>
    </location>
</feature>
<feature type="transmembrane region" description="Helical" evidence="9">
    <location>
        <begin position="206"/>
        <end position="228"/>
    </location>
</feature>
<evidence type="ECO:0000256" key="5">
    <source>
        <dbReference type="ARBA" id="ARBA00022847"/>
    </source>
</evidence>
<feature type="transmembrane region" description="Helical" evidence="9">
    <location>
        <begin position="115"/>
        <end position="133"/>
    </location>
</feature>
<evidence type="ECO:0000313" key="10">
    <source>
        <dbReference type="EMBL" id="SFE53551.1"/>
    </source>
</evidence>
<dbReference type="EMBL" id="FONT01000002">
    <property type="protein sequence ID" value="SFE53551.1"/>
    <property type="molecule type" value="Genomic_DNA"/>
</dbReference>
<accession>A0A1I2BBM4</accession>
<keyword evidence="11" id="KW-1185">Reference proteome</keyword>
<dbReference type="NCBIfam" id="TIGR00785">
    <property type="entry name" value="dass"/>
    <property type="match status" value="1"/>
</dbReference>